<keyword evidence="15" id="KW-1185">Reference proteome</keyword>
<evidence type="ECO:0000256" key="11">
    <source>
        <dbReference type="SAM" id="Phobius"/>
    </source>
</evidence>
<protein>
    <recommendedName>
        <fullName evidence="3">histidine kinase</fullName>
        <ecNumber evidence="3">2.7.13.3</ecNumber>
    </recommendedName>
</protein>
<evidence type="ECO:0000256" key="10">
    <source>
        <dbReference type="ARBA" id="ARBA00023136"/>
    </source>
</evidence>
<dbReference type="InterPro" id="IPR003594">
    <property type="entry name" value="HATPase_dom"/>
</dbReference>
<comment type="catalytic activity">
    <reaction evidence="1">
        <text>ATP + protein L-histidine = ADP + protein N-phospho-L-histidine.</text>
        <dbReference type="EC" id="2.7.13.3"/>
    </reaction>
</comment>
<evidence type="ECO:0000259" key="12">
    <source>
        <dbReference type="PROSITE" id="PS50109"/>
    </source>
</evidence>
<dbReference type="InterPro" id="IPR004358">
    <property type="entry name" value="Sig_transdc_His_kin-like_C"/>
</dbReference>
<keyword evidence="5" id="KW-0808">Transferase</keyword>
<dbReference type="GO" id="GO:0000155">
    <property type="term" value="F:phosphorelay sensor kinase activity"/>
    <property type="evidence" value="ECO:0007669"/>
    <property type="project" value="InterPro"/>
</dbReference>
<evidence type="ECO:0000256" key="4">
    <source>
        <dbReference type="ARBA" id="ARBA00022553"/>
    </source>
</evidence>
<proteinExistence type="predicted"/>
<gene>
    <name evidence="14" type="ORF">GCM10011380_02720</name>
</gene>
<name>A0A916WNZ2_9SPHN</name>
<reference evidence="14" key="1">
    <citation type="journal article" date="2014" name="Int. J. Syst. Evol. Microbiol.">
        <title>Complete genome sequence of Corynebacterium casei LMG S-19264T (=DSM 44701T), isolated from a smear-ripened cheese.</title>
        <authorList>
            <consortium name="US DOE Joint Genome Institute (JGI-PGF)"/>
            <person name="Walter F."/>
            <person name="Albersmeier A."/>
            <person name="Kalinowski J."/>
            <person name="Ruckert C."/>
        </authorList>
    </citation>
    <scope>NUCLEOTIDE SEQUENCE</scope>
    <source>
        <strain evidence="14">CGMCC 1.15330</strain>
    </source>
</reference>
<evidence type="ECO:0000256" key="5">
    <source>
        <dbReference type="ARBA" id="ARBA00022679"/>
    </source>
</evidence>
<dbReference type="SMART" id="SM00387">
    <property type="entry name" value="HATPase_c"/>
    <property type="match status" value="1"/>
</dbReference>
<dbReference type="PROSITE" id="PS50885">
    <property type="entry name" value="HAMP"/>
    <property type="match status" value="1"/>
</dbReference>
<dbReference type="EC" id="2.7.13.3" evidence="3"/>
<evidence type="ECO:0000259" key="13">
    <source>
        <dbReference type="PROSITE" id="PS50885"/>
    </source>
</evidence>
<feature type="domain" description="HAMP" evidence="13">
    <location>
        <begin position="181"/>
        <end position="235"/>
    </location>
</feature>
<dbReference type="PRINTS" id="PR00344">
    <property type="entry name" value="BCTRLSENSOR"/>
</dbReference>
<dbReference type="Gene3D" id="6.10.340.10">
    <property type="match status" value="1"/>
</dbReference>
<dbReference type="Gene3D" id="3.30.565.10">
    <property type="entry name" value="Histidine kinase-like ATPase, C-terminal domain"/>
    <property type="match status" value="1"/>
</dbReference>
<dbReference type="AlphaFoldDB" id="A0A916WNZ2"/>
<evidence type="ECO:0000256" key="8">
    <source>
        <dbReference type="ARBA" id="ARBA00022989"/>
    </source>
</evidence>
<dbReference type="SUPFAM" id="SSF55874">
    <property type="entry name" value="ATPase domain of HSP90 chaperone/DNA topoisomerase II/histidine kinase"/>
    <property type="match status" value="1"/>
</dbReference>
<dbReference type="GO" id="GO:0005886">
    <property type="term" value="C:plasma membrane"/>
    <property type="evidence" value="ECO:0007669"/>
    <property type="project" value="TreeGrafter"/>
</dbReference>
<organism evidence="14 15">
    <name type="scientific">Sphingomonas metalli</name>
    <dbReference type="NCBI Taxonomy" id="1779358"/>
    <lineage>
        <taxon>Bacteria</taxon>
        <taxon>Pseudomonadati</taxon>
        <taxon>Pseudomonadota</taxon>
        <taxon>Alphaproteobacteria</taxon>
        <taxon>Sphingomonadales</taxon>
        <taxon>Sphingomonadaceae</taxon>
        <taxon>Sphingomonas</taxon>
    </lineage>
</organism>
<keyword evidence="9" id="KW-0902">Two-component regulatory system</keyword>
<comment type="subcellular location">
    <subcellularLocation>
        <location evidence="2">Membrane</location>
    </subcellularLocation>
</comment>
<feature type="transmembrane region" description="Helical" evidence="11">
    <location>
        <begin position="160"/>
        <end position="180"/>
    </location>
</feature>
<dbReference type="SUPFAM" id="SSF47384">
    <property type="entry name" value="Homodimeric domain of signal transducing histidine kinase"/>
    <property type="match status" value="1"/>
</dbReference>
<dbReference type="PANTHER" id="PTHR45436:SF8">
    <property type="entry name" value="HISTIDINE KINASE"/>
    <property type="match status" value="1"/>
</dbReference>
<dbReference type="InterPro" id="IPR036097">
    <property type="entry name" value="HisK_dim/P_sf"/>
</dbReference>
<reference evidence="14" key="2">
    <citation type="submission" date="2020-09" db="EMBL/GenBank/DDBJ databases">
        <authorList>
            <person name="Sun Q."/>
            <person name="Zhou Y."/>
        </authorList>
    </citation>
    <scope>NUCLEOTIDE SEQUENCE</scope>
    <source>
        <strain evidence="14">CGMCC 1.15330</strain>
    </source>
</reference>
<dbReference type="PROSITE" id="PS50109">
    <property type="entry name" value="HIS_KIN"/>
    <property type="match status" value="1"/>
</dbReference>
<keyword evidence="4" id="KW-0597">Phosphoprotein</keyword>
<evidence type="ECO:0000256" key="6">
    <source>
        <dbReference type="ARBA" id="ARBA00022692"/>
    </source>
</evidence>
<accession>A0A916WNZ2</accession>
<evidence type="ECO:0000256" key="3">
    <source>
        <dbReference type="ARBA" id="ARBA00012438"/>
    </source>
</evidence>
<evidence type="ECO:0000256" key="2">
    <source>
        <dbReference type="ARBA" id="ARBA00004370"/>
    </source>
</evidence>
<dbReference type="CDD" id="cd06225">
    <property type="entry name" value="HAMP"/>
    <property type="match status" value="1"/>
</dbReference>
<dbReference type="InterPro" id="IPR050428">
    <property type="entry name" value="TCS_sensor_his_kinase"/>
</dbReference>
<dbReference type="InterPro" id="IPR036890">
    <property type="entry name" value="HATPase_C_sf"/>
</dbReference>
<evidence type="ECO:0000256" key="7">
    <source>
        <dbReference type="ARBA" id="ARBA00022777"/>
    </source>
</evidence>
<evidence type="ECO:0000313" key="14">
    <source>
        <dbReference type="EMBL" id="GGB16687.1"/>
    </source>
</evidence>
<evidence type="ECO:0000313" key="15">
    <source>
        <dbReference type="Proteomes" id="UP000623067"/>
    </source>
</evidence>
<dbReference type="SMART" id="SM00304">
    <property type="entry name" value="HAMP"/>
    <property type="match status" value="1"/>
</dbReference>
<feature type="transmembrane region" description="Helical" evidence="11">
    <location>
        <begin position="12"/>
        <end position="35"/>
    </location>
</feature>
<keyword evidence="6 11" id="KW-0812">Transmembrane</keyword>
<dbReference type="CDD" id="cd00075">
    <property type="entry name" value="HATPase"/>
    <property type="match status" value="1"/>
</dbReference>
<dbReference type="InterPro" id="IPR005467">
    <property type="entry name" value="His_kinase_dom"/>
</dbReference>
<dbReference type="PANTHER" id="PTHR45436">
    <property type="entry name" value="SENSOR HISTIDINE KINASE YKOH"/>
    <property type="match status" value="1"/>
</dbReference>
<dbReference type="Proteomes" id="UP000623067">
    <property type="component" value="Unassembled WGS sequence"/>
</dbReference>
<sequence length="458" mass="49403">MPARRTGGLSVTARIALLAIALALISNLVLVGFVWKRTHDDALAAARREMIEQSDALLAIWRTGGMRDLSAAVQDVRPPGDVSLVVALLDGKGRRLVGYAPARVMVPIRQTRFRVARLASEGAWSQHDTGYLLHAVGPYWLLTGRNLDVIEAEQRAIESALALAVTLSLAMGIVAGLVLARYVGRRLDRIAGVIEAAERGDLSQRVEMVAGGSDGFDRLAMQLNTMLDRIERLMAELRVVTDSLAHDLRSPLARLRTKAEQAVLAPDPQIRDTLLGGLLSETDIVMRMLTMVIEISRAESVSRDRFTRVDPVELIEEIADLYGPVAEEAGLAFDLVIEGAGGPLRLHRELLTQAITNLIDNGLKHGASGGALTLRLVRTDDALAIRVEDRGPGIAAEDRPAALRRFGRLDAARTTPGSGLGMALVETVARLHGGRVELSENRPGLVAEIVLPAVAIPR</sequence>
<keyword evidence="7 14" id="KW-0418">Kinase</keyword>
<feature type="domain" description="Histidine kinase" evidence="12">
    <location>
        <begin position="243"/>
        <end position="455"/>
    </location>
</feature>
<dbReference type="RefSeq" id="WP_188656824.1">
    <property type="nucleotide sequence ID" value="NZ_BMIH01000001.1"/>
</dbReference>
<dbReference type="Pfam" id="PF02518">
    <property type="entry name" value="HATPase_c"/>
    <property type="match status" value="1"/>
</dbReference>
<dbReference type="EMBL" id="BMIH01000001">
    <property type="protein sequence ID" value="GGB16687.1"/>
    <property type="molecule type" value="Genomic_DNA"/>
</dbReference>
<keyword evidence="8 11" id="KW-1133">Transmembrane helix</keyword>
<keyword evidence="10 11" id="KW-0472">Membrane</keyword>
<dbReference type="InterPro" id="IPR003660">
    <property type="entry name" value="HAMP_dom"/>
</dbReference>
<evidence type="ECO:0000256" key="1">
    <source>
        <dbReference type="ARBA" id="ARBA00000085"/>
    </source>
</evidence>
<dbReference type="Pfam" id="PF00672">
    <property type="entry name" value="HAMP"/>
    <property type="match status" value="1"/>
</dbReference>
<comment type="caution">
    <text evidence="14">The sequence shown here is derived from an EMBL/GenBank/DDBJ whole genome shotgun (WGS) entry which is preliminary data.</text>
</comment>
<evidence type="ECO:0000256" key="9">
    <source>
        <dbReference type="ARBA" id="ARBA00023012"/>
    </source>
</evidence>